<evidence type="ECO:0008006" key="3">
    <source>
        <dbReference type="Google" id="ProtNLM"/>
    </source>
</evidence>
<proteinExistence type="predicted"/>
<gene>
    <name evidence="1" type="ORF">Val02_81100</name>
</gene>
<dbReference type="PANTHER" id="PTHR38479">
    <property type="entry name" value="LMO0824 PROTEIN"/>
    <property type="match status" value="1"/>
</dbReference>
<evidence type="ECO:0000313" key="1">
    <source>
        <dbReference type="EMBL" id="GIJ51224.1"/>
    </source>
</evidence>
<keyword evidence="2" id="KW-1185">Reference proteome</keyword>
<comment type="caution">
    <text evidence="1">The sequence shown here is derived from an EMBL/GenBank/DDBJ whole genome shotgun (WGS) entry which is preliminary data.</text>
</comment>
<dbReference type="Pfam" id="PF06224">
    <property type="entry name" value="AlkZ-like"/>
    <property type="match status" value="1"/>
</dbReference>
<dbReference type="EMBL" id="BOPF01000045">
    <property type="protein sequence ID" value="GIJ51224.1"/>
    <property type="molecule type" value="Genomic_DNA"/>
</dbReference>
<dbReference type="AlphaFoldDB" id="A0A8J3YT57"/>
<accession>A0A8J3YT57</accession>
<organism evidence="1 2">
    <name type="scientific">Virgisporangium aliadipatigenens</name>
    <dbReference type="NCBI Taxonomy" id="741659"/>
    <lineage>
        <taxon>Bacteria</taxon>
        <taxon>Bacillati</taxon>
        <taxon>Actinomycetota</taxon>
        <taxon>Actinomycetes</taxon>
        <taxon>Micromonosporales</taxon>
        <taxon>Micromonosporaceae</taxon>
        <taxon>Virgisporangium</taxon>
    </lineage>
</organism>
<dbReference type="InterPro" id="IPR009351">
    <property type="entry name" value="AlkZ-like"/>
</dbReference>
<dbReference type="PANTHER" id="PTHR38479:SF2">
    <property type="entry name" value="WINGED HELIX DNA-BINDING DOMAIN-CONTAINING PROTEIN"/>
    <property type="match status" value="1"/>
</dbReference>
<dbReference type="Proteomes" id="UP000619260">
    <property type="component" value="Unassembled WGS sequence"/>
</dbReference>
<sequence length="366" mass="40141">MAASPDTLARVEELTARRLNRTLLARQHLLARSTQTAHDLIHHLVAVQAQESNAPYISLWTRLEAFEKDDLTALLADRRAVRSSILRGTQHIATDDDYPWLRPTVQPVLDRGRQGAFGRVTAGVDPVELAALARKHLTGQTLTRPALARLLAERWPDVEPLALGWSAQCLLPVVHPPPSGTWGRFGATPFVLAEEWLGRPMAAPDAERLVVRYLAAFGPGSARDVQAWSGLTRLREVLERLPLRRYRTPAGVVLYDLPDAPLADEDAPAPVRLVPEFDNLLLAHADRTRVIADAHRRVVITGAVVRPTFLVDGFVRGMWSMTGAGIVLAPFEAITEAARDALTREAAELLRFAGTEGSVSFTAPGH</sequence>
<name>A0A8J3YT57_9ACTN</name>
<reference evidence="1" key="1">
    <citation type="submission" date="2021-01" db="EMBL/GenBank/DDBJ databases">
        <title>Whole genome shotgun sequence of Virgisporangium aliadipatigenens NBRC 105644.</title>
        <authorList>
            <person name="Komaki H."/>
            <person name="Tamura T."/>
        </authorList>
    </citation>
    <scope>NUCLEOTIDE SEQUENCE</scope>
    <source>
        <strain evidence="1">NBRC 105644</strain>
    </source>
</reference>
<evidence type="ECO:0000313" key="2">
    <source>
        <dbReference type="Proteomes" id="UP000619260"/>
    </source>
</evidence>
<protein>
    <recommendedName>
        <fullName evidence="3">Winged helix DNA-binding domain-containing protein</fullName>
    </recommendedName>
</protein>